<dbReference type="SUPFAM" id="SSF49464">
    <property type="entry name" value="Carboxypeptidase regulatory domain-like"/>
    <property type="match status" value="1"/>
</dbReference>
<dbReference type="AlphaFoldDB" id="A0A2V4UL99"/>
<protein>
    <recommendedName>
        <fullName evidence="3">Carboxypeptidase family protein</fullName>
    </recommendedName>
</protein>
<sequence length="181" mass="20235">MQNRTLYLTVFVLSLASLTGCQKKVIYATPQITGQVIDKKTNQPIANVKTVIGGNAFAFTGAQGRFTVPPVTYEYTVKYPNHREVMSIGHTSFSISKPGYEIKSYANGGLASIPKPYTEKSYVNMGQIYLMPVPLGQERDYRTYYSTLNFCKPTESQKEVDCIPVPEGKTYEQVSPNQPIR</sequence>
<evidence type="ECO:0000313" key="1">
    <source>
        <dbReference type="EMBL" id="PYE40963.1"/>
    </source>
</evidence>
<dbReference type="PROSITE" id="PS51257">
    <property type="entry name" value="PROKAR_LIPOPROTEIN"/>
    <property type="match status" value="1"/>
</dbReference>
<organism evidence="1 2">
    <name type="scientific">Psychrobacter fozii</name>
    <dbReference type="NCBI Taxonomy" id="198480"/>
    <lineage>
        <taxon>Bacteria</taxon>
        <taxon>Pseudomonadati</taxon>
        <taxon>Pseudomonadota</taxon>
        <taxon>Gammaproteobacteria</taxon>
        <taxon>Moraxellales</taxon>
        <taxon>Moraxellaceae</taxon>
        <taxon>Psychrobacter</taxon>
    </lineage>
</organism>
<dbReference type="Gene3D" id="2.60.40.1120">
    <property type="entry name" value="Carboxypeptidase-like, regulatory domain"/>
    <property type="match status" value="1"/>
</dbReference>
<dbReference type="RefSeq" id="WP_110921935.1">
    <property type="nucleotide sequence ID" value="NZ_QJSU01000001.1"/>
</dbReference>
<evidence type="ECO:0008006" key="3">
    <source>
        <dbReference type="Google" id="ProtNLM"/>
    </source>
</evidence>
<keyword evidence="2" id="KW-1185">Reference proteome</keyword>
<accession>A0A2V4UL99</accession>
<dbReference type="OrthoDB" id="5377264at2"/>
<proteinExistence type="predicted"/>
<reference evidence="1 2" key="1">
    <citation type="submission" date="2018-06" db="EMBL/GenBank/DDBJ databases">
        <title>Genomic Encyclopedia of Type Strains, Phase III (KMG-III): the genomes of soil and plant-associated and newly described type strains.</title>
        <authorList>
            <person name="Whitman W."/>
        </authorList>
    </citation>
    <scope>NUCLEOTIDE SEQUENCE [LARGE SCALE GENOMIC DNA]</scope>
    <source>
        <strain evidence="1 2">CECT 5889</strain>
    </source>
</reference>
<dbReference type="EMBL" id="QJSU01000001">
    <property type="protein sequence ID" value="PYE40963.1"/>
    <property type="molecule type" value="Genomic_DNA"/>
</dbReference>
<comment type="caution">
    <text evidence="1">The sequence shown here is derived from an EMBL/GenBank/DDBJ whole genome shotgun (WGS) entry which is preliminary data.</text>
</comment>
<dbReference type="Proteomes" id="UP000247746">
    <property type="component" value="Unassembled WGS sequence"/>
</dbReference>
<evidence type="ECO:0000313" key="2">
    <source>
        <dbReference type="Proteomes" id="UP000247746"/>
    </source>
</evidence>
<gene>
    <name evidence="1" type="ORF">DFP82_101279</name>
</gene>
<name>A0A2V4UL99_9GAMM</name>
<dbReference type="InterPro" id="IPR008969">
    <property type="entry name" value="CarboxyPept-like_regulatory"/>
</dbReference>